<evidence type="ECO:0008006" key="3">
    <source>
        <dbReference type="Google" id="ProtNLM"/>
    </source>
</evidence>
<keyword evidence="2" id="KW-1185">Reference proteome</keyword>
<dbReference type="InterPro" id="IPR014917">
    <property type="entry name" value="DUF1800"/>
</dbReference>
<accession>A0A5S9PJY9</accession>
<dbReference type="AlphaFoldDB" id="A0A5S9PJY9"/>
<evidence type="ECO:0000313" key="1">
    <source>
        <dbReference type="EMBL" id="CAA0104604.1"/>
    </source>
</evidence>
<reference evidence="1 2" key="1">
    <citation type="submission" date="2019-11" db="EMBL/GenBank/DDBJ databases">
        <authorList>
            <person name="Holert J."/>
        </authorList>
    </citation>
    <scope>NUCLEOTIDE SEQUENCE [LARGE SCALE GENOMIC DNA]</scope>
    <source>
        <strain evidence="1">SB11_3</strain>
    </source>
</reference>
<dbReference type="Proteomes" id="UP000441399">
    <property type="component" value="Unassembled WGS sequence"/>
</dbReference>
<gene>
    <name evidence="1" type="ORF">OPDIPICF_00871</name>
</gene>
<dbReference type="PANTHER" id="PTHR43737:SF1">
    <property type="entry name" value="DUF1501 DOMAIN-CONTAINING PROTEIN"/>
    <property type="match status" value="1"/>
</dbReference>
<organism evidence="1 2">
    <name type="scientific">BD1-7 clade bacterium</name>
    <dbReference type="NCBI Taxonomy" id="2029982"/>
    <lineage>
        <taxon>Bacteria</taxon>
        <taxon>Pseudomonadati</taxon>
        <taxon>Pseudomonadota</taxon>
        <taxon>Gammaproteobacteria</taxon>
        <taxon>Cellvibrionales</taxon>
        <taxon>Spongiibacteraceae</taxon>
        <taxon>BD1-7 clade</taxon>
    </lineage>
</organism>
<evidence type="ECO:0000313" key="2">
    <source>
        <dbReference type="Proteomes" id="UP000441399"/>
    </source>
</evidence>
<sequence length="625" mass="68844">MVNTLEEASIFLMQATLGADFKTIEQVSNLGIEHWLDDQLDQSWDVDDSFLKKTSEVWRGGAGDKGFRQNFVQRFGESAINGEGNNPAIPYKWYFRMAWWHRTLAKAGTAKATVVPMTGKPAITAKEANTQDLLRHRVAQALSEIIVVSENSNLENDAEGLASFYDLLYQHAFGSYRDLLEDVSLHPVMGVYLSHMNNQKADPARNIHPDENYAREIMQLFSIGLFELNPDGSRKKDASGKDIPTYDNDDIKVMARVFTGLKASKYQYEWPSARIDDGDGNLVPIGSINGNTVTFNDGVSKSFKIIPYVDMVSPMTMDEAFHDTDTKQLLNGHIQLPAGNAGIADIQQAVTGLVSHPSTAPFIALRLIQQLVTSNPTPAYVQAVAQAFGPQGNLKETIKVILSYPLTNPVTIPTSAGATDKAEKLKSPLLRITQILRAFKARNSTGQLWVTGDAVKQEVNQLPMGAPSVFNFYKPDFSPHGILSTADKVAPEFELHNSTASIKYVNYVYAMLFGKALPLVSTKLGSSSTVPELNGDALLSSANDQNKLTFNFIEELTLAADRATHDQLIDRVSLVLTGKTNLTIKDDIKSTIVNYNPSEPQQRLWIVQSVVFLIAISPDFAVLEA</sequence>
<dbReference type="PANTHER" id="PTHR43737">
    <property type="entry name" value="BLL7424 PROTEIN"/>
    <property type="match status" value="1"/>
</dbReference>
<dbReference type="Pfam" id="PF08811">
    <property type="entry name" value="DUF1800"/>
    <property type="match status" value="1"/>
</dbReference>
<name>A0A5S9PJY9_9GAMM</name>
<dbReference type="OrthoDB" id="9772295at2"/>
<proteinExistence type="predicted"/>
<dbReference type="EMBL" id="CACSIO010000012">
    <property type="protein sequence ID" value="CAA0104604.1"/>
    <property type="molecule type" value="Genomic_DNA"/>
</dbReference>
<protein>
    <recommendedName>
        <fullName evidence="3">DUF1800 domain-containing protein</fullName>
    </recommendedName>
</protein>